<organism evidence="1">
    <name type="scientific">Escherichia coli</name>
    <dbReference type="NCBI Taxonomy" id="562"/>
    <lineage>
        <taxon>Bacteria</taxon>
        <taxon>Pseudomonadati</taxon>
        <taxon>Pseudomonadota</taxon>
        <taxon>Gammaproteobacteria</taxon>
        <taxon>Enterobacterales</taxon>
        <taxon>Enterobacteriaceae</taxon>
        <taxon>Escherichia</taxon>
    </lineage>
</organism>
<dbReference type="PIRSF" id="PIRSF028162">
    <property type="entry name" value="BcbE_prd"/>
    <property type="match status" value="1"/>
</dbReference>
<protein>
    <submittedName>
        <fullName evidence="1">Capsular biosynthesis protein</fullName>
    </submittedName>
</protein>
<dbReference type="SUPFAM" id="SSF53448">
    <property type="entry name" value="Nucleotide-diphospho-sugar transferases"/>
    <property type="match status" value="1"/>
</dbReference>
<proteinExistence type="predicted"/>
<accession>A0A2K9RC28</accession>
<sequence>MIVIPMAGLSSRFKKAGYVKPKYMLEAHGKTLFSHSLYSFKRYFESEKFLFIALDVFETRGFIDAECIKLGIKDYDVAILGSPTQGQAQTVYMGLKNASVLPNTPLTIFNIDTFRPGFSFPEHFDVNNIDGYLETFVGEGKNWSNILPKEEDTYTVALTAEKKEISKYCCTGLYYWRYARDFIRVFESYQKTSLSDVDAGEYYIAPMYNHLIAEGADVRYSVVPYSDVIFCGIPSEYEAFLNLNLVS</sequence>
<dbReference type="Gene3D" id="3.90.550.10">
    <property type="entry name" value="Spore Coat Polysaccharide Biosynthesis Protein SpsA, Chain A"/>
    <property type="match status" value="1"/>
</dbReference>
<evidence type="ECO:0000313" key="1">
    <source>
        <dbReference type="EMBL" id="AUT31294.1"/>
    </source>
</evidence>
<name>A0A2K9RC28_ECOLX</name>
<dbReference type="InterPro" id="IPR016873">
    <property type="entry name" value="Caps_polysacc_synth_BcbE_prd"/>
</dbReference>
<dbReference type="RefSeq" id="WP_083580892.1">
    <property type="nucleotide sequence ID" value="NZ_CP071075.1"/>
</dbReference>
<dbReference type="InterPro" id="IPR029044">
    <property type="entry name" value="Nucleotide-diphossugar_trans"/>
</dbReference>
<dbReference type="EMBL" id="MG736913">
    <property type="protein sequence ID" value="AUT31294.1"/>
    <property type="molecule type" value="Genomic_DNA"/>
</dbReference>
<reference evidence="1" key="1">
    <citation type="journal article" date="2018" name="Can. J. Microbiol.">
        <title>Genetic diversity of K-antigen gene clusters of E. coli and their molecular typing using a suspension array.</title>
        <authorList>
            <person name="Yang S."/>
            <person name="Xi D."/>
            <person name="Jing F."/>
            <person name="Kong D."/>
            <person name="Wu J."/>
            <person name="Feng L."/>
            <person name="Cao B."/>
            <person name="Wang L."/>
        </authorList>
    </citation>
    <scope>NUCLEOTIDE SEQUENCE</scope>
    <source>
        <strain evidence="1">K11</strain>
    </source>
</reference>
<gene>
    <name evidence="1" type="primary">bcbE</name>
</gene>
<dbReference type="AlphaFoldDB" id="A0A2K9RC28"/>